<sequence>MLPDAHGSPLMLVLDLTGTFAFGLSGGLAGVRARLDLYGVLVLAAVVGLAGGIIRDILLGALPPATFSDWRYLAVAALAGLTTFFFHRTIERFYRPVAVFDAAGLSLFCVTGAAKALEFNVGAVQAVLLGVITATGGGMLRDVLVREIPTVLRSELYAVPALIGASITVASSRLGYDPTAASLLAAAACFIVRLASLHFDIGLPTPPDGRGKPGE</sequence>
<dbReference type="EMBL" id="AP019791">
    <property type="protein sequence ID" value="BBL79965.1"/>
    <property type="molecule type" value="Genomic_DNA"/>
</dbReference>
<feature type="transmembrane region" description="Helical" evidence="7">
    <location>
        <begin position="38"/>
        <end position="58"/>
    </location>
</feature>
<feature type="transmembrane region" description="Helical" evidence="7">
    <location>
        <begin position="70"/>
        <end position="86"/>
    </location>
</feature>
<keyword evidence="10" id="KW-1185">Reference proteome</keyword>
<evidence type="ECO:0000256" key="7">
    <source>
        <dbReference type="SAM" id="Phobius"/>
    </source>
</evidence>
<dbReference type="PANTHER" id="PTHR30506">
    <property type="entry name" value="INNER MEMBRANE PROTEIN"/>
    <property type="match status" value="1"/>
</dbReference>
<dbReference type="InterPro" id="IPR005115">
    <property type="entry name" value="Gly_transporter"/>
</dbReference>
<evidence type="ECO:0000256" key="6">
    <source>
        <dbReference type="ARBA" id="ARBA00023136"/>
    </source>
</evidence>
<keyword evidence="5 7" id="KW-1133">Transmembrane helix</keyword>
<name>A0A510HKX4_9ACTN</name>
<accession>A0A510HKX4</accession>
<protein>
    <submittedName>
        <fullName evidence="9">Membrane protein</fullName>
    </submittedName>
</protein>
<keyword evidence="6 7" id="KW-0472">Membrane</keyword>
<dbReference type="GO" id="GO:0005886">
    <property type="term" value="C:plasma membrane"/>
    <property type="evidence" value="ECO:0007669"/>
    <property type="project" value="UniProtKB-SubCell"/>
</dbReference>
<dbReference type="AlphaFoldDB" id="A0A510HKX4"/>
<evidence type="ECO:0000313" key="10">
    <source>
        <dbReference type="Proteomes" id="UP000318065"/>
    </source>
</evidence>
<dbReference type="PANTHER" id="PTHR30506:SF3">
    <property type="entry name" value="UPF0126 INNER MEMBRANE PROTEIN YADS-RELATED"/>
    <property type="match status" value="1"/>
</dbReference>
<proteinExistence type="inferred from homology"/>
<keyword evidence="4 7" id="KW-0812">Transmembrane</keyword>
<evidence type="ECO:0000256" key="2">
    <source>
        <dbReference type="ARBA" id="ARBA00008193"/>
    </source>
</evidence>
<feature type="domain" description="Glycine transporter" evidence="8">
    <location>
        <begin position="13"/>
        <end position="88"/>
    </location>
</feature>
<feature type="domain" description="Glycine transporter" evidence="8">
    <location>
        <begin position="99"/>
        <end position="170"/>
    </location>
</feature>
<organism evidence="9 10">
    <name type="scientific">Rubrobacter xylanophilus</name>
    <dbReference type="NCBI Taxonomy" id="49319"/>
    <lineage>
        <taxon>Bacteria</taxon>
        <taxon>Bacillati</taxon>
        <taxon>Actinomycetota</taxon>
        <taxon>Rubrobacteria</taxon>
        <taxon>Rubrobacterales</taxon>
        <taxon>Rubrobacteraceae</taxon>
        <taxon>Rubrobacter</taxon>
    </lineage>
</organism>
<evidence type="ECO:0000256" key="4">
    <source>
        <dbReference type="ARBA" id="ARBA00022692"/>
    </source>
</evidence>
<gene>
    <name evidence="9" type="ORF">RxyAA322_18190</name>
</gene>
<evidence type="ECO:0000256" key="3">
    <source>
        <dbReference type="ARBA" id="ARBA00022475"/>
    </source>
</evidence>
<comment type="subcellular location">
    <subcellularLocation>
        <location evidence="1">Cell membrane</location>
        <topology evidence="1">Multi-pass membrane protein</topology>
    </subcellularLocation>
</comment>
<feature type="transmembrane region" description="Helical" evidence="7">
    <location>
        <begin position="12"/>
        <end position="31"/>
    </location>
</feature>
<evidence type="ECO:0000259" key="8">
    <source>
        <dbReference type="Pfam" id="PF03458"/>
    </source>
</evidence>
<evidence type="ECO:0000313" key="9">
    <source>
        <dbReference type="EMBL" id="BBL79965.1"/>
    </source>
</evidence>
<keyword evidence="3" id="KW-1003">Cell membrane</keyword>
<dbReference type="RefSeq" id="WP_172620765.1">
    <property type="nucleotide sequence ID" value="NZ_AP019791.1"/>
</dbReference>
<comment type="similarity">
    <text evidence="2">Belongs to the UPF0126 family.</text>
</comment>
<evidence type="ECO:0000256" key="1">
    <source>
        <dbReference type="ARBA" id="ARBA00004651"/>
    </source>
</evidence>
<evidence type="ECO:0000256" key="5">
    <source>
        <dbReference type="ARBA" id="ARBA00022989"/>
    </source>
</evidence>
<dbReference type="Proteomes" id="UP000318065">
    <property type="component" value="Chromosome"/>
</dbReference>
<reference evidence="9" key="1">
    <citation type="journal article" date="2019" name="Microbiol. Resour. Announc.">
        <title>Complete Genome Sequence of Rubrobacter xylanophilus Strain AA3-22, Isolated from Arima Onsen in Japan.</title>
        <authorList>
            <person name="Tomariguchi N."/>
            <person name="Miyazaki K."/>
        </authorList>
    </citation>
    <scope>NUCLEOTIDE SEQUENCE [LARGE SCALE GENOMIC DNA]</scope>
    <source>
        <strain evidence="9">AA3-22</strain>
    </source>
</reference>
<dbReference type="Pfam" id="PF03458">
    <property type="entry name" value="Gly_transporter"/>
    <property type="match status" value="2"/>
</dbReference>